<keyword evidence="3" id="KW-1185">Reference proteome</keyword>
<evidence type="ECO:0000313" key="2">
    <source>
        <dbReference type="EMBL" id="MFC5176229.1"/>
    </source>
</evidence>
<reference evidence="3" key="1">
    <citation type="journal article" date="2019" name="Int. J. Syst. Evol. Microbiol.">
        <title>The Global Catalogue of Microorganisms (GCM) 10K type strain sequencing project: providing services to taxonomists for standard genome sequencing and annotation.</title>
        <authorList>
            <consortium name="The Broad Institute Genomics Platform"/>
            <consortium name="The Broad Institute Genome Sequencing Center for Infectious Disease"/>
            <person name="Wu L."/>
            <person name="Ma J."/>
        </authorList>
    </citation>
    <scope>NUCLEOTIDE SEQUENCE [LARGE SCALE GENOMIC DNA]</scope>
    <source>
        <strain evidence="3">DFY41</strain>
    </source>
</reference>
<evidence type="ECO:0000256" key="1">
    <source>
        <dbReference type="SAM" id="Phobius"/>
    </source>
</evidence>
<sequence length="52" mass="5354">MIVSLTMGLLAGFIVLAPIGMALLLVRGVAHPEDDARVPAATQPETVPARSS</sequence>
<keyword evidence="1" id="KW-0472">Membrane</keyword>
<keyword evidence="1" id="KW-0812">Transmembrane</keyword>
<keyword evidence="1" id="KW-1133">Transmembrane helix</keyword>
<organism evidence="2 3">
    <name type="scientific">Nocardioides taihuensis</name>
    <dbReference type="NCBI Taxonomy" id="1835606"/>
    <lineage>
        <taxon>Bacteria</taxon>
        <taxon>Bacillati</taxon>
        <taxon>Actinomycetota</taxon>
        <taxon>Actinomycetes</taxon>
        <taxon>Propionibacteriales</taxon>
        <taxon>Nocardioidaceae</taxon>
        <taxon>Nocardioides</taxon>
    </lineage>
</organism>
<dbReference type="EMBL" id="JBHSKD010000007">
    <property type="protein sequence ID" value="MFC5176229.1"/>
    <property type="molecule type" value="Genomic_DNA"/>
</dbReference>
<comment type="caution">
    <text evidence="2">The sequence shown here is derived from an EMBL/GenBank/DDBJ whole genome shotgun (WGS) entry which is preliminary data.</text>
</comment>
<protein>
    <submittedName>
        <fullName evidence="2">Uncharacterized protein</fullName>
    </submittedName>
</protein>
<proteinExistence type="predicted"/>
<accession>A0ABW0BFY0</accession>
<feature type="transmembrane region" description="Helical" evidence="1">
    <location>
        <begin position="6"/>
        <end position="26"/>
    </location>
</feature>
<evidence type="ECO:0000313" key="3">
    <source>
        <dbReference type="Proteomes" id="UP001596087"/>
    </source>
</evidence>
<name>A0ABW0BFY0_9ACTN</name>
<dbReference type="Proteomes" id="UP001596087">
    <property type="component" value="Unassembled WGS sequence"/>
</dbReference>
<dbReference type="RefSeq" id="WP_378588286.1">
    <property type="nucleotide sequence ID" value="NZ_JBHSKD010000007.1"/>
</dbReference>
<gene>
    <name evidence="2" type="ORF">ACFPGP_06070</name>
</gene>